<dbReference type="PROSITE" id="PS00107">
    <property type="entry name" value="PROTEIN_KINASE_ATP"/>
    <property type="match status" value="1"/>
</dbReference>
<evidence type="ECO:0000256" key="7">
    <source>
        <dbReference type="PROSITE-ProRule" id="PRU10141"/>
    </source>
</evidence>
<evidence type="ECO:0000256" key="4">
    <source>
        <dbReference type="ARBA" id="ARBA00022741"/>
    </source>
</evidence>
<feature type="domain" description="Protein kinase" evidence="10">
    <location>
        <begin position="13"/>
        <end position="282"/>
    </location>
</feature>
<evidence type="ECO:0000256" key="3">
    <source>
        <dbReference type="ARBA" id="ARBA00022679"/>
    </source>
</evidence>
<keyword evidence="11" id="KW-0723">Serine/threonine-protein kinase</keyword>
<dbReference type="RefSeq" id="WP_145851917.1">
    <property type="nucleotide sequence ID" value="NZ_RPFW01000001.1"/>
</dbReference>
<dbReference type="PANTHER" id="PTHR43671">
    <property type="entry name" value="SERINE/THREONINE-PROTEIN KINASE NEK"/>
    <property type="match status" value="1"/>
</dbReference>
<dbReference type="AlphaFoldDB" id="A0A6P2C6U9"/>
<dbReference type="Pfam" id="PF00069">
    <property type="entry name" value="Pkinase"/>
    <property type="match status" value="1"/>
</dbReference>
<feature type="compositionally biased region" description="Low complexity" evidence="8">
    <location>
        <begin position="391"/>
        <end position="410"/>
    </location>
</feature>
<proteinExistence type="inferred from homology"/>
<dbReference type="InterPro" id="IPR011009">
    <property type="entry name" value="Kinase-like_dom_sf"/>
</dbReference>
<dbReference type="InterPro" id="IPR017441">
    <property type="entry name" value="Protein_kinase_ATP_BS"/>
</dbReference>
<keyword evidence="6 7" id="KW-0067">ATP-binding</keyword>
<evidence type="ECO:0000259" key="10">
    <source>
        <dbReference type="PROSITE" id="PS50011"/>
    </source>
</evidence>
<dbReference type="CDD" id="cd14014">
    <property type="entry name" value="STKc_PknB_like"/>
    <property type="match status" value="1"/>
</dbReference>
<feature type="compositionally biased region" description="Low complexity" evidence="8">
    <location>
        <begin position="328"/>
        <end position="340"/>
    </location>
</feature>
<evidence type="ECO:0000313" key="12">
    <source>
        <dbReference type="Proteomes" id="UP000460272"/>
    </source>
</evidence>
<feature type="region of interest" description="Disordered" evidence="8">
    <location>
        <begin position="299"/>
        <end position="340"/>
    </location>
</feature>
<reference evidence="11 12" key="1">
    <citation type="submission" date="2018-11" db="EMBL/GenBank/DDBJ databases">
        <title>Trebonia kvetii gen.nov., sp.nov., a novel acidophilic actinobacterium, and proposal of the new actinobacterial family Treboniaceae fam. nov.</title>
        <authorList>
            <person name="Rapoport D."/>
            <person name="Sagova-Mareckova M."/>
            <person name="Sedlacek I."/>
            <person name="Provaznik J."/>
            <person name="Kralova S."/>
            <person name="Pavlinic D."/>
            <person name="Benes V."/>
            <person name="Kopecky J."/>
        </authorList>
    </citation>
    <scope>NUCLEOTIDE SEQUENCE [LARGE SCALE GENOMIC DNA]</scope>
    <source>
        <strain evidence="11 12">15Tr583</strain>
    </source>
</reference>
<dbReference type="InterPro" id="IPR000719">
    <property type="entry name" value="Prot_kinase_dom"/>
</dbReference>
<dbReference type="InterPro" id="IPR008271">
    <property type="entry name" value="Ser/Thr_kinase_AS"/>
</dbReference>
<organism evidence="11 12">
    <name type="scientific">Trebonia kvetii</name>
    <dbReference type="NCBI Taxonomy" id="2480626"/>
    <lineage>
        <taxon>Bacteria</taxon>
        <taxon>Bacillati</taxon>
        <taxon>Actinomycetota</taxon>
        <taxon>Actinomycetes</taxon>
        <taxon>Streptosporangiales</taxon>
        <taxon>Treboniaceae</taxon>
        <taxon>Trebonia</taxon>
    </lineage>
</organism>
<dbReference type="SUPFAM" id="SSF56112">
    <property type="entry name" value="Protein kinase-like (PK-like)"/>
    <property type="match status" value="1"/>
</dbReference>
<dbReference type="GO" id="GO:0005524">
    <property type="term" value="F:ATP binding"/>
    <property type="evidence" value="ECO:0007669"/>
    <property type="project" value="UniProtKB-UniRule"/>
</dbReference>
<protein>
    <recommendedName>
        <fullName evidence="2">non-specific serine/threonine protein kinase</fullName>
        <ecNumber evidence="2">2.7.11.1</ecNumber>
    </recommendedName>
</protein>
<feature type="compositionally biased region" description="Low complexity" evidence="8">
    <location>
        <begin position="493"/>
        <end position="516"/>
    </location>
</feature>
<evidence type="ECO:0000256" key="2">
    <source>
        <dbReference type="ARBA" id="ARBA00012513"/>
    </source>
</evidence>
<feature type="region of interest" description="Disordered" evidence="8">
    <location>
        <begin position="541"/>
        <end position="577"/>
    </location>
</feature>
<feature type="compositionally biased region" description="Low complexity" evidence="8">
    <location>
        <begin position="357"/>
        <end position="381"/>
    </location>
</feature>
<accession>A0A6P2C6U9</accession>
<evidence type="ECO:0000256" key="9">
    <source>
        <dbReference type="SAM" id="Phobius"/>
    </source>
</evidence>
<keyword evidence="9" id="KW-1133">Transmembrane helix</keyword>
<evidence type="ECO:0000256" key="6">
    <source>
        <dbReference type="ARBA" id="ARBA00022840"/>
    </source>
</evidence>
<dbReference type="Proteomes" id="UP000460272">
    <property type="component" value="Unassembled WGS sequence"/>
</dbReference>
<dbReference type="EMBL" id="RPFW01000001">
    <property type="protein sequence ID" value="TVZ07162.1"/>
    <property type="molecule type" value="Genomic_DNA"/>
</dbReference>
<feature type="region of interest" description="Disordered" evidence="8">
    <location>
        <begin position="357"/>
        <end position="524"/>
    </location>
</feature>
<evidence type="ECO:0000256" key="5">
    <source>
        <dbReference type="ARBA" id="ARBA00022777"/>
    </source>
</evidence>
<dbReference type="PROSITE" id="PS00108">
    <property type="entry name" value="PROTEIN_KINASE_ST"/>
    <property type="match status" value="1"/>
</dbReference>
<dbReference type="Gene3D" id="1.10.510.10">
    <property type="entry name" value="Transferase(Phosphotransferase) domain 1"/>
    <property type="match status" value="1"/>
</dbReference>
<dbReference type="Gene3D" id="3.30.200.20">
    <property type="entry name" value="Phosphorylase Kinase, domain 1"/>
    <property type="match status" value="1"/>
</dbReference>
<comment type="similarity">
    <text evidence="1">Belongs to the protein kinase superfamily. NEK Ser/Thr protein kinase family. NIMA subfamily.</text>
</comment>
<name>A0A6P2C6U9_9ACTN</name>
<feature type="transmembrane region" description="Helical" evidence="9">
    <location>
        <begin position="583"/>
        <end position="605"/>
    </location>
</feature>
<feature type="compositionally biased region" description="Low complexity" evidence="8">
    <location>
        <begin position="541"/>
        <end position="554"/>
    </location>
</feature>
<evidence type="ECO:0000256" key="8">
    <source>
        <dbReference type="SAM" id="MobiDB-lite"/>
    </source>
</evidence>
<dbReference type="PANTHER" id="PTHR43671:SF13">
    <property type="entry name" value="SERINE_THREONINE-PROTEIN KINASE NEK2"/>
    <property type="match status" value="1"/>
</dbReference>
<keyword evidence="9" id="KW-0812">Transmembrane</keyword>
<keyword evidence="12" id="KW-1185">Reference proteome</keyword>
<keyword evidence="9" id="KW-0472">Membrane</keyword>
<feature type="compositionally biased region" description="Polar residues" evidence="8">
    <location>
        <begin position="477"/>
        <end position="492"/>
    </location>
</feature>
<dbReference type="EC" id="2.7.11.1" evidence="2"/>
<keyword evidence="3" id="KW-0808">Transferase</keyword>
<evidence type="ECO:0000256" key="1">
    <source>
        <dbReference type="ARBA" id="ARBA00010886"/>
    </source>
</evidence>
<dbReference type="SMART" id="SM00220">
    <property type="entry name" value="S_TKc"/>
    <property type="match status" value="1"/>
</dbReference>
<gene>
    <name evidence="11" type="ORF">EAS64_07600</name>
</gene>
<comment type="caution">
    <text evidence="11">The sequence shown here is derived from an EMBL/GenBank/DDBJ whole genome shotgun (WGS) entry which is preliminary data.</text>
</comment>
<dbReference type="OrthoDB" id="9762169at2"/>
<evidence type="ECO:0000313" key="11">
    <source>
        <dbReference type="EMBL" id="TVZ07162.1"/>
    </source>
</evidence>
<dbReference type="PROSITE" id="PS50011">
    <property type="entry name" value="PROTEIN_KINASE_DOM"/>
    <property type="match status" value="1"/>
</dbReference>
<keyword evidence="4 7" id="KW-0547">Nucleotide-binding</keyword>
<keyword evidence="5 11" id="KW-0418">Kinase</keyword>
<dbReference type="GO" id="GO:0004674">
    <property type="term" value="F:protein serine/threonine kinase activity"/>
    <property type="evidence" value="ECO:0007669"/>
    <property type="project" value="UniProtKB-KW"/>
</dbReference>
<sequence>MPPMTGRVIAGRYNLQHPIGRGAMGVVWRARDQLLDRDVAVKEVVISAMIGEDEKRNAYQRTLREARTAARLSHRGVVAVYDVAEEDGRPWIVMELVPSRSLDAVLTVEGRLSAARTCRIGQQLLSALAAAHTAGVLHRDVKPSNVLIATDKIGDSWDERAVLTDFGIAQFEGDPRLTQTGMVMGSPGFTAPERIRGGDATSGSDLWSLGATLYAAVEGRGPYEQRGGAITTMSAIINEDAPVAPHAGELAPLIAALLRRDPSTRPSAGAAARMFAQVLPRLTEAPAEKPAVAHPPTALAEFVPPPAAPGVSAPVTPPKSPSRDEAPEAAGVQEPAAAAAAAEADAELAAKAVAAPGAAGSGSDAEQAAQQEPAPAKVAPKAKAETEDEAGAAAEPAAADAVAGEAKPAATLLDARPVTESDRGAETVIADDGPLGYRPTQVAIPVAREDTAAPPQPRPVPPGSGQQRNPAPPRPTPSFTASKPSDRMTPTFSAASPASPASPAQPSRPAPQAQDPRSGYGHGNAAAAAYAGSTAPYTPGAGPYAPQGGQYAGPSQQYPDLAQQYAPGSGGGRAGRRRGGARWVIWLAVAVIIAAAIGVGTALALNKNKTNENAANAGNTSTAGGTGTPAPSVADTPVKYKSVNALNDPSTVLPSGFTSYTVTAADAGSPAVAGFTIDIPSGWKEQRSGPVTDFLGPDNMKFEVDMTSQATPDMVVAAHSVEKQAVGNGTYPGYKLEAIDPVPVRHTNGAIWKFHWNFKGAGVQYTADDIFYHAPTSAGAQDYAFYFRSPSSNFDQETLPTAEKILSTFQIVTS</sequence>
<dbReference type="InterPro" id="IPR050660">
    <property type="entry name" value="NEK_Ser/Thr_kinase"/>
</dbReference>
<feature type="binding site" evidence="7">
    <location>
        <position position="42"/>
    </location>
    <ligand>
        <name>ATP</name>
        <dbReference type="ChEBI" id="CHEBI:30616"/>
    </ligand>
</feature>